<accession>A0ACC5RET4</accession>
<sequence>MRALLISTAAALALFAAAPAALAQSPKQGGAAVVTFNNDLTTLDPQVGYDWQNWSVIKSIFDGLMDYKPGTTELEPDLAESYTVSDDGLTYTFKLRDGVKFHNGRAMTPADVKYSLERAVNPATQSPGGGYFSAIDGYDALAGGKATELSGIRIIDDKTISFTLTRPDATFLHLMAINFAYIVPKEEVEKAGADWGKKPVGTGAFKFSEWVPGQRIVLERNKDYYRQGVPYLDKLTFEFGQDPTVAILRLKNGEVDIVGDGIPPAQFTEIMADPANKDLIAEGDQLHTGYVTMNVTQPPFDNLKIRQAVNMAINKDRIVRLINNRGVPASQALPPAMPGYNKDNKGYAYDPDGAKKLLAEAGQPEGFTTELYAMNVDPNPRIAQAIQQDLAAIGIKAEIRSLAQAEVIAAGGTGKAPMIWSGGMAWIADFPDPANFYYGILGCAGAVEGGWNWSKYCNKELDGRAENADAMVKADQAETRINEWKSVFDDVLKDAPWAPVFNEKRFTYHSARLGGAPSLFTDPIHIPVNYDYIFAKDAQ</sequence>
<comment type="caution">
    <text evidence="1">The sequence shown here is derived from an EMBL/GenBank/DDBJ whole genome shotgun (WGS) entry which is preliminary data.</text>
</comment>
<dbReference type="EMBL" id="JAENHL010000008">
    <property type="protein sequence ID" value="MBK1871149.1"/>
    <property type="molecule type" value="Genomic_DNA"/>
</dbReference>
<organism evidence="1 2">
    <name type="scientific">Taklimakanibacter albus</name>
    <dbReference type="NCBI Taxonomy" id="2800327"/>
    <lineage>
        <taxon>Bacteria</taxon>
        <taxon>Pseudomonadati</taxon>
        <taxon>Pseudomonadota</taxon>
        <taxon>Alphaproteobacteria</taxon>
        <taxon>Hyphomicrobiales</taxon>
        <taxon>Aestuariivirgaceae</taxon>
        <taxon>Taklimakanibacter</taxon>
    </lineage>
</organism>
<reference evidence="1" key="1">
    <citation type="submission" date="2021-01" db="EMBL/GenBank/DDBJ databases">
        <authorList>
            <person name="Sun Q."/>
        </authorList>
    </citation>
    <scope>NUCLEOTIDE SEQUENCE</scope>
    <source>
        <strain evidence="1">YIM B02566</strain>
    </source>
</reference>
<name>A0ACC5RET4_9HYPH</name>
<evidence type="ECO:0000313" key="1">
    <source>
        <dbReference type="EMBL" id="MBK1871149.1"/>
    </source>
</evidence>
<keyword evidence="2" id="KW-1185">Reference proteome</keyword>
<evidence type="ECO:0000313" key="2">
    <source>
        <dbReference type="Proteomes" id="UP000616151"/>
    </source>
</evidence>
<proteinExistence type="predicted"/>
<gene>
    <name evidence="1" type="ORF">JHL16_32585</name>
</gene>
<dbReference type="Proteomes" id="UP000616151">
    <property type="component" value="Unassembled WGS sequence"/>
</dbReference>
<protein>
    <submittedName>
        <fullName evidence="1">ABC transporter substrate-binding protein</fullName>
    </submittedName>
</protein>